<evidence type="ECO:0000259" key="4">
    <source>
        <dbReference type="Pfam" id="PF02902"/>
    </source>
</evidence>
<dbReference type="InterPro" id="IPR038765">
    <property type="entry name" value="Papain-like_cys_pep_sf"/>
</dbReference>
<keyword evidence="3" id="KW-0378">Hydrolase</keyword>
<organism evidence="5 6">
    <name type="scientific">Rosa chinensis</name>
    <name type="common">China rose</name>
    <dbReference type="NCBI Taxonomy" id="74649"/>
    <lineage>
        <taxon>Eukaryota</taxon>
        <taxon>Viridiplantae</taxon>
        <taxon>Streptophyta</taxon>
        <taxon>Embryophyta</taxon>
        <taxon>Tracheophyta</taxon>
        <taxon>Spermatophyta</taxon>
        <taxon>Magnoliopsida</taxon>
        <taxon>eudicotyledons</taxon>
        <taxon>Gunneridae</taxon>
        <taxon>Pentapetalae</taxon>
        <taxon>rosids</taxon>
        <taxon>fabids</taxon>
        <taxon>Rosales</taxon>
        <taxon>Rosaceae</taxon>
        <taxon>Rosoideae</taxon>
        <taxon>Rosoideae incertae sedis</taxon>
        <taxon>Rosa</taxon>
    </lineage>
</organism>
<comment type="caution">
    <text evidence="5">The sequence shown here is derived from an EMBL/GenBank/DDBJ whole genome shotgun (WGS) entry which is preliminary data.</text>
</comment>
<dbReference type="Gramene" id="PRQ23442">
    <property type="protein sequence ID" value="PRQ23442"/>
    <property type="gene ID" value="RchiOBHm_Chr6g0261391"/>
</dbReference>
<dbReference type="Gene3D" id="3.40.395.10">
    <property type="entry name" value="Adenoviral Proteinase, Chain A"/>
    <property type="match status" value="1"/>
</dbReference>
<proteinExistence type="inferred from homology"/>
<dbReference type="GO" id="GO:0008234">
    <property type="term" value="F:cysteine-type peptidase activity"/>
    <property type="evidence" value="ECO:0007669"/>
    <property type="project" value="InterPro"/>
</dbReference>
<keyword evidence="6" id="KW-1185">Reference proteome</keyword>
<dbReference type="EMBL" id="PDCK01000044">
    <property type="protein sequence ID" value="PRQ23442.1"/>
    <property type="molecule type" value="Genomic_DNA"/>
</dbReference>
<dbReference type="Pfam" id="PF02902">
    <property type="entry name" value="Peptidase_C48"/>
    <property type="match status" value="1"/>
</dbReference>
<evidence type="ECO:0000256" key="1">
    <source>
        <dbReference type="ARBA" id="ARBA00005234"/>
    </source>
</evidence>
<protein>
    <recommendedName>
        <fullName evidence="4">Ubiquitin-like protease family profile domain-containing protein</fullName>
    </recommendedName>
</protein>
<gene>
    <name evidence="5" type="ORF">RchiOBHm_Chr6g0261391</name>
</gene>
<evidence type="ECO:0000313" key="5">
    <source>
        <dbReference type="EMBL" id="PRQ23442.1"/>
    </source>
</evidence>
<evidence type="ECO:0000256" key="3">
    <source>
        <dbReference type="ARBA" id="ARBA00022801"/>
    </source>
</evidence>
<dbReference type="SUPFAM" id="SSF54001">
    <property type="entry name" value="Cysteine proteinases"/>
    <property type="match status" value="1"/>
</dbReference>
<evidence type="ECO:0000313" key="6">
    <source>
        <dbReference type="Proteomes" id="UP000238479"/>
    </source>
</evidence>
<dbReference type="GO" id="GO:0006508">
    <property type="term" value="P:proteolysis"/>
    <property type="evidence" value="ECO:0007669"/>
    <property type="project" value="UniProtKB-KW"/>
</dbReference>
<comment type="similarity">
    <text evidence="1">Belongs to the peptidase C48 family.</text>
</comment>
<accession>A0A2P6PNF7</accession>
<dbReference type="Proteomes" id="UP000238479">
    <property type="component" value="Chromosome 6"/>
</dbReference>
<name>A0A2P6PNF7_ROSCH</name>
<feature type="domain" description="Ubiquitin-like protease family profile" evidence="4">
    <location>
        <begin position="5"/>
        <end position="77"/>
    </location>
</feature>
<dbReference type="InterPro" id="IPR003653">
    <property type="entry name" value="Peptidase_C48_C"/>
</dbReference>
<keyword evidence="2" id="KW-0645">Protease</keyword>
<evidence type="ECO:0000256" key="2">
    <source>
        <dbReference type="ARBA" id="ARBA00022670"/>
    </source>
</evidence>
<reference evidence="5 6" key="1">
    <citation type="journal article" date="2018" name="Nat. Genet.">
        <title>The Rosa genome provides new insights in the design of modern roses.</title>
        <authorList>
            <person name="Bendahmane M."/>
        </authorList>
    </citation>
    <scope>NUCLEOTIDE SEQUENCE [LARGE SCALE GENOMIC DNA]</scope>
    <source>
        <strain evidence="6">cv. Old Blush</strain>
    </source>
</reference>
<sequence length="84" mass="10107">MYNSERKRKGRNSVMWKNLAGIPPQPSNKECGYFIMRYMRDIIEDKDLSLFPVKWERRGSSHYTQADIDQMRNEWAKFVVKAYV</sequence>
<dbReference type="AlphaFoldDB" id="A0A2P6PNF7"/>